<dbReference type="InterPro" id="IPR058627">
    <property type="entry name" value="MdtA-like_C"/>
</dbReference>
<evidence type="ECO:0000259" key="6">
    <source>
        <dbReference type="Pfam" id="PF25917"/>
    </source>
</evidence>
<dbReference type="Gene3D" id="2.40.50.100">
    <property type="match status" value="2"/>
</dbReference>
<dbReference type="Pfam" id="PF25917">
    <property type="entry name" value="BSH_RND"/>
    <property type="match status" value="1"/>
</dbReference>
<dbReference type="InterPro" id="IPR058626">
    <property type="entry name" value="MdtA-like_b-barrel"/>
</dbReference>
<sequence length="418" mass="44578">MKNYLLLSTVLLVSILTTSCNKAGESAKANTPPPTTVKIATLQNGQLQDTSQYVGTLQAERTVDLKPEIQGRIEKILVQPGARVKQGDAIVILNPEQALPQYNSAQAAVAAAIAARNTAAKNLQASIAQLSQSQSQYQLAKINNTRYQYLAQQGAVDRATADNYATNLKVQQGVVRTNQNQIAANRAALTQAEANVRQAQANAAAAQVNVNFKRVAAPIDGFVGNINLKIGDYVNTGDTLTTINQNNAFDLQIPIPISRSNELKTGLPVQLLDPNTNAVLGSGNIYFVSSQADSNAQSIITRARFLNKGGNLRDGQYVKASVIWNTKQGVLVPVNAVTTIGGQSFVFVAKQNQVNGKNQLVARQVPVTLGDIQGQQYQIEKGLKPGDEVITSGILKLRDGVPIVSNANNAANNAQSQS</sequence>
<evidence type="ECO:0000256" key="1">
    <source>
        <dbReference type="ARBA" id="ARBA00004236"/>
    </source>
</evidence>
<keyword evidence="3" id="KW-0813">Transport</keyword>
<keyword evidence="5" id="KW-0732">Signal</keyword>
<dbReference type="GO" id="GO:1990281">
    <property type="term" value="C:efflux pump complex"/>
    <property type="evidence" value="ECO:0007669"/>
    <property type="project" value="TreeGrafter"/>
</dbReference>
<organism evidence="9 10">
    <name type="scientific">Aetokthonos hydrillicola Thurmond2011</name>
    <dbReference type="NCBI Taxonomy" id="2712845"/>
    <lineage>
        <taxon>Bacteria</taxon>
        <taxon>Bacillati</taxon>
        <taxon>Cyanobacteriota</taxon>
        <taxon>Cyanophyceae</taxon>
        <taxon>Nostocales</taxon>
        <taxon>Hapalosiphonaceae</taxon>
        <taxon>Aetokthonos</taxon>
    </lineage>
</organism>
<gene>
    <name evidence="9" type="ORF">G7B40_017980</name>
</gene>
<dbReference type="Gene3D" id="2.40.30.170">
    <property type="match status" value="1"/>
</dbReference>
<dbReference type="PANTHER" id="PTHR30469:SF39">
    <property type="entry name" value="SLL0180 PROTEIN"/>
    <property type="match status" value="1"/>
</dbReference>
<dbReference type="Proteomes" id="UP000667802">
    <property type="component" value="Unassembled WGS sequence"/>
</dbReference>
<name>A0AAP5MB62_9CYAN</name>
<dbReference type="GO" id="GO:0015562">
    <property type="term" value="F:efflux transmembrane transporter activity"/>
    <property type="evidence" value="ECO:0007669"/>
    <property type="project" value="TreeGrafter"/>
</dbReference>
<dbReference type="Gene3D" id="1.10.287.470">
    <property type="entry name" value="Helix hairpin bin"/>
    <property type="match status" value="2"/>
</dbReference>
<dbReference type="EMBL" id="JAALHA020000008">
    <property type="protein sequence ID" value="MDR9896434.1"/>
    <property type="molecule type" value="Genomic_DNA"/>
</dbReference>
<dbReference type="PANTHER" id="PTHR30469">
    <property type="entry name" value="MULTIDRUG RESISTANCE PROTEIN MDTA"/>
    <property type="match status" value="1"/>
</dbReference>
<dbReference type="InterPro" id="IPR006143">
    <property type="entry name" value="RND_pump_MFP"/>
</dbReference>
<feature type="domain" description="Multidrug resistance protein MdtA-like C-terminal permuted SH3" evidence="8">
    <location>
        <begin position="330"/>
        <end position="394"/>
    </location>
</feature>
<dbReference type="PROSITE" id="PS51257">
    <property type="entry name" value="PROKAR_LIPOPROTEIN"/>
    <property type="match status" value="1"/>
</dbReference>
<dbReference type="RefSeq" id="WP_208354705.1">
    <property type="nucleotide sequence ID" value="NZ_JAALHA020000008.1"/>
</dbReference>
<evidence type="ECO:0000256" key="5">
    <source>
        <dbReference type="SAM" id="SignalP"/>
    </source>
</evidence>
<accession>A0AAP5MB62</accession>
<evidence type="ECO:0000256" key="4">
    <source>
        <dbReference type="SAM" id="Coils"/>
    </source>
</evidence>
<comment type="caution">
    <text evidence="9">The sequence shown here is derived from an EMBL/GenBank/DDBJ whole genome shotgun (WGS) entry which is preliminary data.</text>
</comment>
<reference evidence="10" key="1">
    <citation type="journal article" date="2021" name="Science">
        <title>Hunting the eagle killer: A cyanobacterial neurotoxin causes vacuolar myelinopathy.</title>
        <authorList>
            <person name="Breinlinger S."/>
            <person name="Phillips T.J."/>
            <person name="Haram B.N."/>
            <person name="Mares J."/>
            <person name="Martinez Yerena J.A."/>
            <person name="Hrouzek P."/>
            <person name="Sobotka R."/>
            <person name="Henderson W.M."/>
            <person name="Schmieder P."/>
            <person name="Williams S.M."/>
            <person name="Lauderdale J.D."/>
            <person name="Wilde H.D."/>
            <person name="Gerrin W."/>
            <person name="Kust A."/>
            <person name="Washington J.W."/>
            <person name="Wagner C."/>
            <person name="Geier B."/>
            <person name="Liebeke M."/>
            <person name="Enke H."/>
            <person name="Niedermeyer T.H.J."/>
            <person name="Wilde S.B."/>
        </authorList>
    </citation>
    <scope>NUCLEOTIDE SEQUENCE [LARGE SCALE GENOMIC DNA]</scope>
    <source>
        <strain evidence="10">Thurmond2011</strain>
    </source>
</reference>
<evidence type="ECO:0000313" key="9">
    <source>
        <dbReference type="EMBL" id="MDR9896434.1"/>
    </source>
</evidence>
<dbReference type="SUPFAM" id="SSF111369">
    <property type="entry name" value="HlyD-like secretion proteins"/>
    <property type="match status" value="1"/>
</dbReference>
<dbReference type="Gene3D" id="2.40.420.20">
    <property type="match status" value="1"/>
</dbReference>
<evidence type="ECO:0000259" key="8">
    <source>
        <dbReference type="Pfam" id="PF25967"/>
    </source>
</evidence>
<dbReference type="InterPro" id="IPR058625">
    <property type="entry name" value="MdtA-like_BSH"/>
</dbReference>
<dbReference type="AlphaFoldDB" id="A0AAP5MB62"/>
<evidence type="ECO:0000313" key="10">
    <source>
        <dbReference type="Proteomes" id="UP000667802"/>
    </source>
</evidence>
<proteinExistence type="inferred from homology"/>
<comment type="similarity">
    <text evidence="2">Belongs to the membrane fusion protein (MFP) (TC 8.A.1) family.</text>
</comment>
<evidence type="ECO:0000256" key="2">
    <source>
        <dbReference type="ARBA" id="ARBA00009477"/>
    </source>
</evidence>
<feature type="signal peptide" evidence="5">
    <location>
        <begin position="1"/>
        <end position="23"/>
    </location>
</feature>
<feature type="coiled-coil region" evidence="4">
    <location>
        <begin position="182"/>
        <end position="209"/>
    </location>
</feature>
<dbReference type="FunFam" id="2.40.420.20:FF:000007">
    <property type="entry name" value="HAE1 family efflux pump MFP component"/>
    <property type="match status" value="1"/>
</dbReference>
<feature type="domain" description="Multidrug resistance protein MdtA-like barrel-sandwich hybrid" evidence="6">
    <location>
        <begin position="61"/>
        <end position="242"/>
    </location>
</feature>
<dbReference type="NCBIfam" id="TIGR01730">
    <property type="entry name" value="RND_mfp"/>
    <property type="match status" value="1"/>
</dbReference>
<dbReference type="Pfam" id="PF25967">
    <property type="entry name" value="RND-MFP_C"/>
    <property type="match status" value="1"/>
</dbReference>
<evidence type="ECO:0000259" key="7">
    <source>
        <dbReference type="Pfam" id="PF25944"/>
    </source>
</evidence>
<keyword evidence="10" id="KW-1185">Reference proteome</keyword>
<keyword evidence="4" id="KW-0175">Coiled coil</keyword>
<comment type="subcellular location">
    <subcellularLocation>
        <location evidence="1">Cell membrane</location>
    </subcellularLocation>
</comment>
<feature type="chain" id="PRO_5042993792" evidence="5">
    <location>
        <begin position="24"/>
        <end position="418"/>
    </location>
</feature>
<protein>
    <submittedName>
        <fullName evidence="9">Efflux RND transporter periplasmic adaptor subunit</fullName>
    </submittedName>
</protein>
<evidence type="ECO:0000256" key="3">
    <source>
        <dbReference type="ARBA" id="ARBA00022448"/>
    </source>
</evidence>
<dbReference type="Pfam" id="PF25944">
    <property type="entry name" value="Beta-barrel_RND"/>
    <property type="match status" value="1"/>
</dbReference>
<feature type="domain" description="Multidrug resistance protein MdtA-like beta-barrel" evidence="7">
    <location>
        <begin position="261"/>
        <end position="322"/>
    </location>
</feature>